<comment type="caution">
    <text evidence="2">The sequence shown here is derived from an EMBL/GenBank/DDBJ whole genome shotgun (WGS) entry which is preliminary data.</text>
</comment>
<feature type="domain" description="FAS1" evidence="1">
    <location>
        <begin position="72"/>
        <end position="202"/>
    </location>
</feature>
<accession>A0ABS1CL86</accession>
<dbReference type="Proteomes" id="UP000748752">
    <property type="component" value="Unassembled WGS sequence"/>
</dbReference>
<dbReference type="Gene3D" id="2.30.180.10">
    <property type="entry name" value="FAS1 domain"/>
    <property type="match status" value="1"/>
</dbReference>
<dbReference type="InterPro" id="IPR036378">
    <property type="entry name" value="FAS1_dom_sf"/>
</dbReference>
<dbReference type="Pfam" id="PF02469">
    <property type="entry name" value="Fasciclin"/>
    <property type="match status" value="1"/>
</dbReference>
<sequence>MTEQSLYKRNLTALGLLLVIGLGPLAALSLGSRYADEETLARAEAGDRNYDPPGIFADSSFGLPDLTGAAAQTTVVDITENDALFDDFSRALEIANMKEVLQGPGPVTVFAPTDMAFQKLPQAEREALLQDPSRLVDVLSRHVVHAELSATDLLQRDQVKTLGGESMQVDRSGTAISIGDADITQSNLAAGNGVVHIVDAVNL</sequence>
<evidence type="ECO:0000313" key="2">
    <source>
        <dbReference type="EMBL" id="MBK1632692.1"/>
    </source>
</evidence>
<dbReference type="PANTHER" id="PTHR10900">
    <property type="entry name" value="PERIOSTIN-RELATED"/>
    <property type="match status" value="1"/>
</dbReference>
<reference evidence="2 3" key="1">
    <citation type="journal article" date="2020" name="Microorganisms">
        <title>Osmotic Adaptation and Compatible Solute Biosynthesis of Phototrophic Bacteria as Revealed from Genome Analyses.</title>
        <authorList>
            <person name="Imhoff J.F."/>
            <person name="Rahn T."/>
            <person name="Kunzel S."/>
            <person name="Keller A."/>
            <person name="Neulinger S.C."/>
        </authorList>
    </citation>
    <scope>NUCLEOTIDE SEQUENCE [LARGE SCALE GENOMIC DNA]</scope>
    <source>
        <strain evidence="2 3">DSM 6210</strain>
    </source>
</reference>
<name>A0ABS1CL86_9GAMM</name>
<evidence type="ECO:0000313" key="3">
    <source>
        <dbReference type="Proteomes" id="UP000748752"/>
    </source>
</evidence>
<dbReference type="PANTHER" id="PTHR10900:SF77">
    <property type="entry name" value="FI19380P1"/>
    <property type="match status" value="1"/>
</dbReference>
<dbReference type="SMART" id="SM00554">
    <property type="entry name" value="FAS1"/>
    <property type="match status" value="1"/>
</dbReference>
<gene>
    <name evidence="2" type="ORF">CKO31_18470</name>
</gene>
<dbReference type="SUPFAM" id="SSF82153">
    <property type="entry name" value="FAS1 domain"/>
    <property type="match status" value="1"/>
</dbReference>
<proteinExistence type="predicted"/>
<dbReference type="EMBL" id="NRRV01000055">
    <property type="protein sequence ID" value="MBK1632692.1"/>
    <property type="molecule type" value="Genomic_DNA"/>
</dbReference>
<evidence type="ECO:0000259" key="1">
    <source>
        <dbReference type="PROSITE" id="PS50213"/>
    </source>
</evidence>
<dbReference type="InterPro" id="IPR050904">
    <property type="entry name" value="Adhesion/Biosynth-related"/>
</dbReference>
<dbReference type="PROSITE" id="PS50213">
    <property type="entry name" value="FAS1"/>
    <property type="match status" value="1"/>
</dbReference>
<keyword evidence="3" id="KW-1185">Reference proteome</keyword>
<protein>
    <recommendedName>
        <fullName evidence="1">FAS1 domain-containing protein</fullName>
    </recommendedName>
</protein>
<organism evidence="2 3">
    <name type="scientific">Thiohalocapsa halophila</name>
    <dbReference type="NCBI Taxonomy" id="69359"/>
    <lineage>
        <taxon>Bacteria</taxon>
        <taxon>Pseudomonadati</taxon>
        <taxon>Pseudomonadota</taxon>
        <taxon>Gammaproteobacteria</taxon>
        <taxon>Chromatiales</taxon>
        <taxon>Chromatiaceae</taxon>
        <taxon>Thiohalocapsa</taxon>
    </lineage>
</organism>
<dbReference type="RefSeq" id="WP_200240469.1">
    <property type="nucleotide sequence ID" value="NZ_NRRV01000055.1"/>
</dbReference>
<dbReference type="InterPro" id="IPR000782">
    <property type="entry name" value="FAS1_domain"/>
</dbReference>